<evidence type="ECO:0000313" key="4">
    <source>
        <dbReference type="Proteomes" id="UP000567179"/>
    </source>
</evidence>
<feature type="compositionally biased region" description="Pro residues" evidence="1">
    <location>
        <begin position="245"/>
        <end position="255"/>
    </location>
</feature>
<proteinExistence type="predicted"/>
<feature type="region of interest" description="Disordered" evidence="1">
    <location>
        <begin position="237"/>
        <end position="262"/>
    </location>
</feature>
<keyword evidence="2" id="KW-0472">Membrane</keyword>
<keyword evidence="2" id="KW-0812">Transmembrane</keyword>
<organism evidence="3 4">
    <name type="scientific">Psilocybe cf. subviscida</name>
    <dbReference type="NCBI Taxonomy" id="2480587"/>
    <lineage>
        <taxon>Eukaryota</taxon>
        <taxon>Fungi</taxon>
        <taxon>Dikarya</taxon>
        <taxon>Basidiomycota</taxon>
        <taxon>Agaricomycotina</taxon>
        <taxon>Agaricomycetes</taxon>
        <taxon>Agaricomycetidae</taxon>
        <taxon>Agaricales</taxon>
        <taxon>Agaricineae</taxon>
        <taxon>Strophariaceae</taxon>
        <taxon>Psilocybe</taxon>
    </lineage>
</organism>
<protein>
    <submittedName>
        <fullName evidence="3">Uncharacterized protein</fullName>
    </submittedName>
</protein>
<feature type="transmembrane region" description="Helical" evidence="2">
    <location>
        <begin position="109"/>
        <end position="128"/>
    </location>
</feature>
<sequence length="262" mass="28650">MRFSQAPEYLFECHPPGLQMLYIEPNRGCTLAPSFYDCVVSHFHSIDATPTLVLRPPEWPRTSETGPSLTTNGVHTARIKGGETTTRLTAASLVLGRERRPAPSSPARLLGRLGEFLCAAGVFLLFALELTLDVVLWFRRCLSFLLFFSFYSSSYYLTTSLPIFRLFISASSATLWYFGPSVLLFPSLRFFFVSNFSLLEATQTLACAPASMTATSSNARSPPSNLAFSRLNDVARAFSSSPGPAQSPPSSPPSSPTRISPA</sequence>
<dbReference type="AlphaFoldDB" id="A0A8H5BJD4"/>
<keyword evidence="2" id="KW-1133">Transmembrane helix</keyword>
<keyword evidence="4" id="KW-1185">Reference proteome</keyword>
<evidence type="ECO:0000256" key="1">
    <source>
        <dbReference type="SAM" id="MobiDB-lite"/>
    </source>
</evidence>
<evidence type="ECO:0000256" key="2">
    <source>
        <dbReference type="SAM" id="Phobius"/>
    </source>
</evidence>
<comment type="caution">
    <text evidence="3">The sequence shown here is derived from an EMBL/GenBank/DDBJ whole genome shotgun (WGS) entry which is preliminary data.</text>
</comment>
<dbReference type="Proteomes" id="UP000567179">
    <property type="component" value="Unassembled WGS sequence"/>
</dbReference>
<accession>A0A8H5BJD4</accession>
<gene>
    <name evidence="3" type="ORF">D9619_011152</name>
</gene>
<dbReference type="EMBL" id="JAACJJ010000016">
    <property type="protein sequence ID" value="KAF5324204.1"/>
    <property type="molecule type" value="Genomic_DNA"/>
</dbReference>
<name>A0A8H5BJD4_9AGAR</name>
<reference evidence="3 4" key="1">
    <citation type="journal article" date="2020" name="ISME J.">
        <title>Uncovering the hidden diversity of litter-decomposition mechanisms in mushroom-forming fungi.</title>
        <authorList>
            <person name="Floudas D."/>
            <person name="Bentzer J."/>
            <person name="Ahren D."/>
            <person name="Johansson T."/>
            <person name="Persson P."/>
            <person name="Tunlid A."/>
        </authorList>
    </citation>
    <scope>NUCLEOTIDE SEQUENCE [LARGE SCALE GENOMIC DNA]</scope>
    <source>
        <strain evidence="3 4">CBS 101986</strain>
    </source>
</reference>
<evidence type="ECO:0000313" key="3">
    <source>
        <dbReference type="EMBL" id="KAF5324204.1"/>
    </source>
</evidence>